<feature type="region of interest" description="Disordered" evidence="1">
    <location>
        <begin position="247"/>
        <end position="315"/>
    </location>
</feature>
<feature type="compositionally biased region" description="Polar residues" evidence="1">
    <location>
        <begin position="272"/>
        <end position="300"/>
    </location>
</feature>
<comment type="caution">
    <text evidence="2">The sequence shown here is derived from an EMBL/GenBank/DDBJ whole genome shotgun (WGS) entry which is preliminary data.</text>
</comment>
<feature type="region of interest" description="Disordered" evidence="1">
    <location>
        <begin position="1"/>
        <end position="45"/>
    </location>
</feature>
<keyword evidence="3" id="KW-1185">Reference proteome</keyword>
<feature type="compositionally biased region" description="Basic and acidic residues" evidence="1">
    <location>
        <begin position="593"/>
        <end position="602"/>
    </location>
</feature>
<dbReference type="EMBL" id="MKKU01000099">
    <property type="protein sequence ID" value="RNF24482.1"/>
    <property type="molecule type" value="Genomic_DNA"/>
</dbReference>
<evidence type="ECO:0000256" key="1">
    <source>
        <dbReference type="SAM" id="MobiDB-lite"/>
    </source>
</evidence>
<dbReference type="AlphaFoldDB" id="A0A422Q3H5"/>
<sequence length="736" mass="75887">MGATCAKSGVASNAAKSRRGGARSGSRSSSLVSRRRESHTHWEGSRGVDVLPRLEASPDFGEYSSPEADDVLSIPSVARVSSMMAQTPGHSMTTHPGACHAQAQPTVTGVEVAAEATTPDLGAAAAQDDKGRPPERRACGSGPACGAQPAETDSAAACMPHGGLDGPPRPPSPPPPHLAAAAAAPAPASSATATATENCAETPVARPAAAEKLRRGDSAFSDSVSNSNFLSCLSFNEARRLCTRVLLAPSPSPDPPPGAPDVSHAEARAAGSQEQQKCVVSTPTPDYSASQSSAGDTTPMQARGQRMGEGQHAPVPRSQKDFFEAEVPGCCLAAKTEDEVRESLLAASVKGRIFPQQLDDELPILGGALATTAASPPRSQPRDSPPVPTPVSFAPSSLDSELSPPLESPQRAGRGLASPPAHPQPARAMAAATGANGTAGTNAISGLRGQLGAERRRGSGSERPASAEGSGTRCLPPVEVAREGYFATSEIANTHWSKSHRPNSSASRSCEGLVGSPRVLQAAALDFPASRAQSCGVHLHAVSSPSSFRSPFTPSRTAQRGTVPCRRRGLLSPFLPAPPPPPRPPSPPAASSKGKEGAEVDSRGASCHVRRCSPASPQPERPNWSLLSSSSSGHLYSPGAEFAPSTAGTGANSLAGVLATAATRCPAGGRNDAKHFCRWCEEPYGWREVCAVAGEPHSVLRLRRKHEKATKKRAQKLLRSGRIQEAVSELQAAGIV</sequence>
<dbReference type="OrthoDB" id="248074at2759"/>
<feature type="compositionally biased region" description="Low complexity" evidence="1">
    <location>
        <begin position="543"/>
        <end position="557"/>
    </location>
</feature>
<name>A0A422Q3H5_9TRYP</name>
<dbReference type="GeneID" id="40316063"/>
<evidence type="ECO:0000313" key="2">
    <source>
        <dbReference type="EMBL" id="RNF24482.1"/>
    </source>
</evidence>
<feature type="compositionally biased region" description="Low complexity" evidence="1">
    <location>
        <begin position="426"/>
        <end position="443"/>
    </location>
</feature>
<feature type="compositionally biased region" description="Basic and acidic residues" evidence="1">
    <location>
        <begin position="127"/>
        <end position="138"/>
    </location>
</feature>
<evidence type="ECO:0000313" key="3">
    <source>
        <dbReference type="Proteomes" id="UP000284403"/>
    </source>
</evidence>
<gene>
    <name evidence="2" type="ORF">Tco025E_02452</name>
</gene>
<proteinExistence type="predicted"/>
<feature type="compositionally biased region" description="Low complexity" evidence="1">
    <location>
        <begin position="395"/>
        <end position="409"/>
    </location>
</feature>
<organism evidence="2 3">
    <name type="scientific">Trypanosoma conorhini</name>
    <dbReference type="NCBI Taxonomy" id="83891"/>
    <lineage>
        <taxon>Eukaryota</taxon>
        <taxon>Discoba</taxon>
        <taxon>Euglenozoa</taxon>
        <taxon>Kinetoplastea</taxon>
        <taxon>Metakinetoplastina</taxon>
        <taxon>Trypanosomatida</taxon>
        <taxon>Trypanosomatidae</taxon>
        <taxon>Trypanosoma</taxon>
    </lineage>
</organism>
<feature type="region of interest" description="Disordered" evidence="1">
    <location>
        <begin position="85"/>
        <end position="106"/>
    </location>
</feature>
<dbReference type="Proteomes" id="UP000284403">
    <property type="component" value="Unassembled WGS sequence"/>
</dbReference>
<feature type="compositionally biased region" description="Pro residues" evidence="1">
    <location>
        <begin position="250"/>
        <end position="259"/>
    </location>
</feature>
<feature type="region of interest" description="Disordered" evidence="1">
    <location>
        <begin position="371"/>
        <end position="474"/>
    </location>
</feature>
<protein>
    <submittedName>
        <fullName evidence="2">Uncharacterized protein</fullName>
    </submittedName>
</protein>
<feature type="compositionally biased region" description="Pro residues" evidence="1">
    <location>
        <begin position="167"/>
        <end position="177"/>
    </location>
</feature>
<feature type="compositionally biased region" description="Low complexity" evidence="1">
    <location>
        <begin position="178"/>
        <end position="196"/>
    </location>
</feature>
<feature type="compositionally biased region" description="Pro residues" evidence="1">
    <location>
        <begin position="575"/>
        <end position="588"/>
    </location>
</feature>
<feature type="region of interest" description="Disordered" evidence="1">
    <location>
        <begin position="543"/>
        <end position="630"/>
    </location>
</feature>
<reference evidence="2 3" key="1">
    <citation type="journal article" date="2018" name="BMC Genomics">
        <title>Genomic comparison of Trypanosoma conorhini and Trypanosoma rangeli to Trypanosoma cruzi strains of high and low virulence.</title>
        <authorList>
            <person name="Bradwell K.R."/>
            <person name="Koparde V.N."/>
            <person name="Matveyev A.V."/>
            <person name="Serrano M.G."/>
            <person name="Alves J.M."/>
            <person name="Parikh H."/>
            <person name="Huang B."/>
            <person name="Lee V."/>
            <person name="Espinosa-Alvarez O."/>
            <person name="Ortiz P.A."/>
            <person name="Costa-Martins A.G."/>
            <person name="Teixeira M.M."/>
            <person name="Buck G.A."/>
        </authorList>
    </citation>
    <scope>NUCLEOTIDE SEQUENCE [LARGE SCALE GENOMIC DNA]</scope>
    <source>
        <strain evidence="2 3">025E</strain>
    </source>
</reference>
<feature type="compositionally biased region" description="Polar residues" evidence="1">
    <location>
        <begin position="85"/>
        <end position="94"/>
    </location>
</feature>
<accession>A0A422Q3H5</accession>
<feature type="region of interest" description="Disordered" evidence="1">
    <location>
        <begin position="122"/>
        <end position="203"/>
    </location>
</feature>
<dbReference type="RefSeq" id="XP_029230473.1">
    <property type="nucleotide sequence ID" value="XM_029369378.1"/>
</dbReference>